<keyword evidence="1" id="KW-0328">Glycosyltransferase</keyword>
<dbReference type="PANTHER" id="PTHR12526:SF510">
    <property type="entry name" value="D-INOSITOL 3-PHOSPHATE GLYCOSYLTRANSFERASE"/>
    <property type="match status" value="1"/>
</dbReference>
<dbReference type="GO" id="GO:0016757">
    <property type="term" value="F:glycosyltransferase activity"/>
    <property type="evidence" value="ECO:0007669"/>
    <property type="project" value="UniProtKB-KW"/>
</dbReference>
<dbReference type="RefSeq" id="WP_146287674.1">
    <property type="nucleotide sequence ID" value="NZ_BMLP01000007.1"/>
</dbReference>
<reference evidence="5 6" key="1">
    <citation type="journal article" date="2014" name="Int. J. Syst. Evol. Microbiol.">
        <title>Complete genome sequence of Corynebacterium casei LMG S-19264T (=DSM 44701T), isolated from a smear-ripened cheese.</title>
        <authorList>
            <consortium name="US DOE Joint Genome Institute (JGI-PGF)"/>
            <person name="Walter F."/>
            <person name="Albersmeier A."/>
            <person name="Kalinowski J."/>
            <person name="Ruckert C."/>
        </authorList>
    </citation>
    <scope>NUCLEOTIDE SEQUENCE [LARGE SCALE GENOMIC DNA]</scope>
    <source>
        <strain evidence="5 6">CGMCC 1.7029</strain>
    </source>
</reference>
<protein>
    <submittedName>
        <fullName evidence="5">Glycosyl transferase family 1</fullName>
    </submittedName>
</protein>
<evidence type="ECO:0000313" key="6">
    <source>
        <dbReference type="Proteomes" id="UP000598196"/>
    </source>
</evidence>
<keyword evidence="6" id="KW-1185">Reference proteome</keyword>
<evidence type="ECO:0000256" key="1">
    <source>
        <dbReference type="ARBA" id="ARBA00022676"/>
    </source>
</evidence>
<organism evidence="5 6">
    <name type="scientific">Gemmobacter aquaticus</name>
    <dbReference type="NCBI Taxonomy" id="490185"/>
    <lineage>
        <taxon>Bacteria</taxon>
        <taxon>Pseudomonadati</taxon>
        <taxon>Pseudomonadota</taxon>
        <taxon>Alphaproteobacteria</taxon>
        <taxon>Rhodobacterales</taxon>
        <taxon>Paracoccaceae</taxon>
        <taxon>Gemmobacter</taxon>
    </lineage>
</organism>
<dbReference type="PANTHER" id="PTHR12526">
    <property type="entry name" value="GLYCOSYLTRANSFERASE"/>
    <property type="match status" value="1"/>
</dbReference>
<accession>A0A918DDF7</accession>
<dbReference type="AlphaFoldDB" id="A0A918DDF7"/>
<comment type="caution">
    <text evidence="5">The sequence shown here is derived from an EMBL/GenBank/DDBJ whole genome shotgun (WGS) entry which is preliminary data.</text>
</comment>
<dbReference type="Gene3D" id="3.40.50.2000">
    <property type="entry name" value="Glycogen Phosphorylase B"/>
    <property type="match status" value="2"/>
</dbReference>
<evidence type="ECO:0000259" key="3">
    <source>
        <dbReference type="Pfam" id="PF00534"/>
    </source>
</evidence>
<dbReference type="Pfam" id="PF13439">
    <property type="entry name" value="Glyco_transf_4"/>
    <property type="match status" value="1"/>
</dbReference>
<gene>
    <name evidence="5" type="ORF">GCM10010991_29690</name>
</gene>
<dbReference type="OrthoDB" id="5490290at2"/>
<dbReference type="Proteomes" id="UP000598196">
    <property type="component" value="Unassembled WGS sequence"/>
</dbReference>
<dbReference type="Pfam" id="PF00534">
    <property type="entry name" value="Glycos_transf_1"/>
    <property type="match status" value="1"/>
</dbReference>
<proteinExistence type="predicted"/>
<evidence type="ECO:0000259" key="4">
    <source>
        <dbReference type="Pfam" id="PF13439"/>
    </source>
</evidence>
<evidence type="ECO:0000256" key="2">
    <source>
        <dbReference type="ARBA" id="ARBA00022679"/>
    </source>
</evidence>
<dbReference type="InterPro" id="IPR001296">
    <property type="entry name" value="Glyco_trans_1"/>
</dbReference>
<keyword evidence="2 5" id="KW-0808">Transferase</keyword>
<name>A0A918DDF7_9RHOB</name>
<evidence type="ECO:0000313" key="5">
    <source>
        <dbReference type="EMBL" id="GGO36176.1"/>
    </source>
</evidence>
<sequence>MVHSVRPAVVDQIDLLGTAPNRGTDEPVVLQIIDNLSLGGAQRLLITLAKHVARSAPLQVYALNAADTPMRAELLSAGVRLRETTGIRLWSPLSWRRVACAIRESGADVVHVHLTYATILAAPIARMQGKRVVVSLHNADTARGSGGRRRLRHSVLRSLEDRALRWFTDQVVFVGANVARANQGRIGGTPGVTIRNVIAAPEPVSDEQRASIRRAMGAKAQDIVLIATGRLMPQKDPAALLRAFALLAAEAPDARLWMVGAGPMQDEITALRAALGLEDRVVLTGERGDVAQLLAAADVFVLSSAWEGLPLGLLEAMAQGLPVVSTDVGDVAGVLPAAAGGLVPPGQPERLAEALRPLFTDAERRRACGIAALSASRDFTDVEGWHRQLQRLYRGETARDPATAAQVAAGGRG</sequence>
<dbReference type="InterPro" id="IPR028098">
    <property type="entry name" value="Glyco_trans_4-like_N"/>
</dbReference>
<dbReference type="SUPFAM" id="SSF53756">
    <property type="entry name" value="UDP-Glycosyltransferase/glycogen phosphorylase"/>
    <property type="match status" value="1"/>
</dbReference>
<feature type="domain" description="Glycosyl transferase family 1" evidence="3">
    <location>
        <begin position="210"/>
        <end position="372"/>
    </location>
</feature>
<feature type="domain" description="Glycosyltransferase subfamily 4-like N-terminal" evidence="4">
    <location>
        <begin position="39"/>
        <end position="187"/>
    </location>
</feature>
<dbReference type="EMBL" id="BMLP01000007">
    <property type="protein sequence ID" value="GGO36176.1"/>
    <property type="molecule type" value="Genomic_DNA"/>
</dbReference>